<feature type="domain" description="HTH LytTR-type" evidence="1">
    <location>
        <begin position="42"/>
        <end position="144"/>
    </location>
</feature>
<protein>
    <submittedName>
        <fullName evidence="2">LytTR family transcriptional regulator</fullName>
    </submittedName>
</protein>
<keyword evidence="3" id="KW-1185">Reference proteome</keyword>
<dbReference type="EMBL" id="MJBI02000001">
    <property type="protein sequence ID" value="RAI82468.1"/>
    <property type="molecule type" value="Genomic_DNA"/>
</dbReference>
<dbReference type="RefSeq" id="WP_099578373.1">
    <property type="nucleotide sequence ID" value="NZ_MJBI02000001.1"/>
</dbReference>
<sequence>MKFNVNFNNHFNKDVIHLESHEINKEFVHDLINFFETKITLIDIKSNKSIKVSVNHIESIESFTHLSKVILVDNSLFYIKGRIKELKYLTKYKIVKINNTQMFNLRHINQFSSDKSSRLLIQSNSNKKYIVSRYYSKEIKEMLL</sequence>
<dbReference type="Proteomes" id="UP000229523">
    <property type="component" value="Unassembled WGS sequence"/>
</dbReference>
<dbReference type="Pfam" id="PF04397">
    <property type="entry name" value="LytTR"/>
    <property type="match status" value="1"/>
</dbReference>
<comment type="caution">
    <text evidence="2">The sequence shown here is derived from an EMBL/GenBank/DDBJ whole genome shotgun (WGS) entry which is preliminary data.</text>
</comment>
<organism evidence="2 3">
    <name type="scientific">Macrococcoides goetzii</name>
    <dbReference type="NCBI Taxonomy" id="1891097"/>
    <lineage>
        <taxon>Bacteria</taxon>
        <taxon>Bacillati</taxon>
        <taxon>Bacillota</taxon>
        <taxon>Bacilli</taxon>
        <taxon>Bacillales</taxon>
        <taxon>Staphylococcaceae</taxon>
        <taxon>Macrococcoides</taxon>
    </lineage>
</organism>
<dbReference type="SMART" id="SM00850">
    <property type="entry name" value="LytTR"/>
    <property type="match status" value="1"/>
</dbReference>
<dbReference type="InterPro" id="IPR007492">
    <property type="entry name" value="LytTR_DNA-bd_dom"/>
</dbReference>
<evidence type="ECO:0000313" key="2">
    <source>
        <dbReference type="EMBL" id="RAI82468.1"/>
    </source>
</evidence>
<accession>A0A2G5NT17</accession>
<proteinExistence type="predicted"/>
<dbReference type="AlphaFoldDB" id="A0A2G5NT17"/>
<name>A0A2G5NT17_9STAP</name>
<dbReference type="PROSITE" id="PS50930">
    <property type="entry name" value="HTH_LYTTR"/>
    <property type="match status" value="1"/>
</dbReference>
<reference evidence="2 3" key="1">
    <citation type="journal article" date="2018" name="Front. Microbiol.">
        <title>Description and Comparative Genomics of Macrococcus caseolyticus subsp. hominis subsp. nov., Macrococcus goetzii sp. nov., Macrococcus epidermidis sp. nov., and Macrococcus bohemicus sp. nov., Novel Macrococci From Human Clinical Material With Virulence Potential and Suspected Uptake of Foreign DNA by Natural Transformation.</title>
        <authorList>
            <person name="Maslanova I."/>
            <person name="Wertheimer Z."/>
            <person name="Sedlacek I."/>
            <person name="Svec P."/>
            <person name="Indrakova A."/>
            <person name="Kovarovic V."/>
            <person name="Schumann P."/>
            <person name="Sproer C."/>
            <person name="Kralova S."/>
            <person name="Sedo O."/>
            <person name="Kristofova L."/>
            <person name="Vrbovska V."/>
            <person name="Fuzik T."/>
            <person name="Petras P."/>
            <person name="Zdrahal Z."/>
            <person name="Ruzickova V."/>
            <person name="Doskar J."/>
            <person name="Pantucek R."/>
        </authorList>
    </citation>
    <scope>NUCLEOTIDE SEQUENCE [LARGE SCALE GENOMIC DNA]</scope>
    <source>
        <strain evidence="2 3">CCM 4927</strain>
    </source>
</reference>
<gene>
    <name evidence="2" type="ORF">BFS35_001930</name>
</gene>
<evidence type="ECO:0000259" key="1">
    <source>
        <dbReference type="PROSITE" id="PS50930"/>
    </source>
</evidence>
<dbReference type="GO" id="GO:0003677">
    <property type="term" value="F:DNA binding"/>
    <property type="evidence" value="ECO:0007669"/>
    <property type="project" value="InterPro"/>
</dbReference>
<evidence type="ECO:0000313" key="3">
    <source>
        <dbReference type="Proteomes" id="UP000229523"/>
    </source>
</evidence>